<dbReference type="KEGG" id="oni:Osc7112_5412"/>
<organism evidence="1 2">
    <name type="scientific">Phormidium nigroviride PCC 7112</name>
    <dbReference type="NCBI Taxonomy" id="179408"/>
    <lineage>
        <taxon>Bacteria</taxon>
        <taxon>Bacillati</taxon>
        <taxon>Cyanobacteriota</taxon>
        <taxon>Cyanophyceae</taxon>
        <taxon>Oscillatoriophycideae</taxon>
        <taxon>Oscillatoriales</taxon>
        <taxon>Oscillatoriaceae</taxon>
        <taxon>Phormidium</taxon>
    </lineage>
</organism>
<gene>
    <name evidence="1" type="ORF">Osc7112_5412</name>
</gene>
<dbReference type="Proteomes" id="UP000010478">
    <property type="component" value="Chromosome"/>
</dbReference>
<evidence type="ECO:0000313" key="1">
    <source>
        <dbReference type="EMBL" id="AFZ09648.1"/>
    </source>
</evidence>
<dbReference type="EMBL" id="CP003614">
    <property type="protein sequence ID" value="AFZ09648.1"/>
    <property type="molecule type" value="Genomic_DNA"/>
</dbReference>
<name>K9VNI0_9CYAN</name>
<evidence type="ECO:0000313" key="2">
    <source>
        <dbReference type="Proteomes" id="UP000010478"/>
    </source>
</evidence>
<proteinExistence type="predicted"/>
<reference evidence="1 2" key="1">
    <citation type="submission" date="2012-05" db="EMBL/GenBank/DDBJ databases">
        <title>Finished chromosome of genome of Oscillatoria sp. PCC 7112.</title>
        <authorList>
            <consortium name="US DOE Joint Genome Institute"/>
            <person name="Gugger M."/>
            <person name="Coursin T."/>
            <person name="Rippka R."/>
            <person name="Tandeau De Marsac N."/>
            <person name="Huntemann M."/>
            <person name="Wei C.-L."/>
            <person name="Han J."/>
            <person name="Detter J.C."/>
            <person name="Han C."/>
            <person name="Tapia R."/>
            <person name="Davenport K."/>
            <person name="Daligault H."/>
            <person name="Erkkila T."/>
            <person name="Gu W."/>
            <person name="Munk A.C.C."/>
            <person name="Teshima H."/>
            <person name="Xu Y."/>
            <person name="Chain P."/>
            <person name="Chen A."/>
            <person name="Krypides N."/>
            <person name="Mavromatis K."/>
            <person name="Markowitz V."/>
            <person name="Szeto E."/>
            <person name="Ivanova N."/>
            <person name="Mikhailova N."/>
            <person name="Ovchinnikova G."/>
            <person name="Pagani I."/>
            <person name="Pati A."/>
            <person name="Goodwin L."/>
            <person name="Peters L."/>
            <person name="Pitluck S."/>
            <person name="Woyke T."/>
            <person name="Kerfeld C."/>
        </authorList>
    </citation>
    <scope>NUCLEOTIDE SEQUENCE [LARGE SCALE GENOMIC DNA]</scope>
    <source>
        <strain evidence="1 2">PCC 7112</strain>
    </source>
</reference>
<protein>
    <submittedName>
        <fullName evidence="1">Uncharacterized protein</fullName>
    </submittedName>
</protein>
<dbReference type="AlphaFoldDB" id="K9VNI0"/>
<dbReference type="RefSeq" id="WP_015178856.1">
    <property type="nucleotide sequence ID" value="NC_019729.1"/>
</dbReference>
<accession>K9VNI0</accession>
<dbReference type="STRING" id="179408.Osc7112_5412"/>
<dbReference type="HOGENOM" id="CLU_3082582_0_0_3"/>
<keyword evidence="2" id="KW-1185">Reference proteome</keyword>
<sequence length="52" mass="5729">MTATTVKRSYPVGNRPFKHFCIEDLKSADLAGIAPSKSTNLIAMQPTKYDIT</sequence>